<evidence type="ECO:0000256" key="9">
    <source>
        <dbReference type="SAM" id="Coils"/>
    </source>
</evidence>
<evidence type="ECO:0000313" key="11">
    <source>
        <dbReference type="EMBL" id="KAL0263820.1"/>
    </source>
</evidence>
<dbReference type="SUPFAM" id="SSF90123">
    <property type="entry name" value="ABC transporter transmembrane region"/>
    <property type="match status" value="1"/>
</dbReference>
<accession>A0AAW2H687</accession>
<evidence type="ECO:0000256" key="8">
    <source>
        <dbReference type="ARBA" id="ARBA00023136"/>
    </source>
</evidence>
<evidence type="ECO:0000256" key="1">
    <source>
        <dbReference type="ARBA" id="ARBA00004377"/>
    </source>
</evidence>
<dbReference type="GO" id="GO:0005524">
    <property type="term" value="F:ATP binding"/>
    <property type="evidence" value="ECO:0007669"/>
    <property type="project" value="InterPro"/>
</dbReference>
<keyword evidence="9" id="KW-0175">Coiled coil</keyword>
<keyword evidence="7" id="KW-1133">Transmembrane helix</keyword>
<dbReference type="EMBL" id="JARGDH010000093">
    <property type="protein sequence ID" value="KAL0263820.1"/>
    <property type="molecule type" value="Genomic_DNA"/>
</dbReference>
<dbReference type="GO" id="GO:0016887">
    <property type="term" value="F:ATP hydrolysis activity"/>
    <property type="evidence" value="ECO:0007669"/>
    <property type="project" value="InterPro"/>
</dbReference>
<evidence type="ECO:0000256" key="6">
    <source>
        <dbReference type="ARBA" id="ARBA00022692"/>
    </source>
</evidence>
<evidence type="ECO:0000256" key="7">
    <source>
        <dbReference type="ARBA" id="ARBA00022989"/>
    </source>
</evidence>
<keyword evidence="4" id="KW-1003">Cell membrane</keyword>
<evidence type="ECO:0000259" key="10">
    <source>
        <dbReference type="PROSITE" id="PS50893"/>
    </source>
</evidence>
<evidence type="ECO:0000256" key="5">
    <source>
        <dbReference type="ARBA" id="ARBA00022519"/>
    </source>
</evidence>
<dbReference type="PRINTS" id="PR01490">
    <property type="entry name" value="RTXTOXIND"/>
</dbReference>
<comment type="subcellular location">
    <subcellularLocation>
        <location evidence="1">Cell inner membrane</location>
        <topology evidence="1">Single-pass membrane protein</topology>
    </subcellularLocation>
</comment>
<dbReference type="GO" id="GO:0005886">
    <property type="term" value="C:plasma membrane"/>
    <property type="evidence" value="ECO:0007669"/>
    <property type="project" value="UniProtKB-SubCell"/>
</dbReference>
<dbReference type="Gene3D" id="1.20.1600.10">
    <property type="entry name" value="Outer membrane efflux proteins (OEP)"/>
    <property type="match status" value="1"/>
</dbReference>
<feature type="domain" description="ABC transporter" evidence="10">
    <location>
        <begin position="22"/>
        <end position="251"/>
    </location>
</feature>
<keyword evidence="5" id="KW-0997">Cell inner membrane</keyword>
<comment type="similarity">
    <text evidence="2">Belongs to the membrane fusion protein (MFP) (TC 8.A.1) family.</text>
</comment>
<dbReference type="NCBIfam" id="TIGR01843">
    <property type="entry name" value="type_I_hlyD"/>
    <property type="match status" value="1"/>
</dbReference>
<gene>
    <name evidence="11" type="ORF">PYX00_011119</name>
</gene>
<dbReference type="InterPro" id="IPR003439">
    <property type="entry name" value="ABC_transporter-like_ATP-bd"/>
</dbReference>
<name>A0AAW2H687_9NEOP</name>
<dbReference type="InterPro" id="IPR010129">
    <property type="entry name" value="T1SS_HlyD"/>
</dbReference>
<feature type="coiled-coil region" evidence="9">
    <location>
        <begin position="330"/>
        <end position="379"/>
    </location>
</feature>
<dbReference type="PANTHER" id="PTHR30386:SF26">
    <property type="entry name" value="TRANSPORT PROTEIN COMB"/>
    <property type="match status" value="1"/>
</dbReference>
<dbReference type="AlphaFoldDB" id="A0AAW2H687"/>
<keyword evidence="8" id="KW-0472">Membrane</keyword>
<evidence type="ECO:0000256" key="3">
    <source>
        <dbReference type="ARBA" id="ARBA00022448"/>
    </source>
</evidence>
<dbReference type="InterPro" id="IPR027417">
    <property type="entry name" value="P-loop_NTPase"/>
</dbReference>
<keyword evidence="3" id="KW-0813">Transport</keyword>
<dbReference type="InterPro" id="IPR050739">
    <property type="entry name" value="MFP"/>
</dbReference>
<dbReference type="SUPFAM" id="SSF52540">
    <property type="entry name" value="P-loop containing nucleoside triphosphate hydrolases"/>
    <property type="match status" value="1"/>
</dbReference>
<organism evidence="11">
    <name type="scientific">Menopon gallinae</name>
    <name type="common">poultry shaft louse</name>
    <dbReference type="NCBI Taxonomy" id="328185"/>
    <lineage>
        <taxon>Eukaryota</taxon>
        <taxon>Metazoa</taxon>
        <taxon>Ecdysozoa</taxon>
        <taxon>Arthropoda</taxon>
        <taxon>Hexapoda</taxon>
        <taxon>Insecta</taxon>
        <taxon>Pterygota</taxon>
        <taxon>Neoptera</taxon>
        <taxon>Paraneoptera</taxon>
        <taxon>Psocodea</taxon>
        <taxon>Troctomorpha</taxon>
        <taxon>Phthiraptera</taxon>
        <taxon>Amblycera</taxon>
        <taxon>Menoponidae</taxon>
        <taxon>Menopon</taxon>
    </lineage>
</organism>
<dbReference type="Pfam" id="PF26002">
    <property type="entry name" value="Beta-barrel_AprE"/>
    <property type="match status" value="1"/>
</dbReference>
<keyword evidence="6" id="KW-0812">Transmembrane</keyword>
<comment type="caution">
    <text evidence="11">The sequence shown here is derived from an EMBL/GenBank/DDBJ whole genome shotgun (WGS) entry which is preliminary data.</text>
</comment>
<protein>
    <recommendedName>
        <fullName evidence="10">ABC transporter domain-containing protein</fullName>
    </recommendedName>
</protein>
<dbReference type="Gene3D" id="2.40.30.170">
    <property type="match status" value="1"/>
</dbReference>
<dbReference type="InterPro" id="IPR058982">
    <property type="entry name" value="Beta-barrel_AprE"/>
</dbReference>
<dbReference type="InterPro" id="IPR036640">
    <property type="entry name" value="ABC1_TM_sf"/>
</dbReference>
<dbReference type="PANTHER" id="PTHR30386">
    <property type="entry name" value="MEMBRANE FUSION SUBUNIT OF EMRAB-TOLC MULTIDRUG EFFLUX PUMP"/>
    <property type="match status" value="1"/>
</dbReference>
<dbReference type="Gene3D" id="3.40.50.300">
    <property type="entry name" value="P-loop containing nucleotide triphosphate hydrolases"/>
    <property type="match status" value="1"/>
</dbReference>
<dbReference type="InterPro" id="IPR058781">
    <property type="entry name" value="HH_AprE-like"/>
</dbReference>
<dbReference type="GO" id="GO:0015031">
    <property type="term" value="P:protein transport"/>
    <property type="evidence" value="ECO:0007669"/>
    <property type="project" value="InterPro"/>
</dbReference>
<sequence length="524" mass="58232">MMAIGKLKEALDLESLEPNHNINKDDINEIIEDHVYATEFISGNIGQEIDQKLYNKLVNMKSPVIVGVYEITHGAMTSGALIATSTLGSRIMAPIVGFSSMIVRYRSIQDILRHLEKIIAYPSEDDTTSYSKKGPFKGLGDDMPIKEQGSNLSGGQQQIVGLARAIVNDPPILILDEPTTVKEGEKVYKSQPLYRIRNETAISDLNSLQIQLYAKSAEEARLRAELVGASDIQFPADVIEKVPSIIDNQKRLFYQRKNRYEDTLNVLNQQTEQRRYALIQSENNVKNLAVQYKYAKDQEEILSKLVKEGAGSHKEYIGAKLYSQQLLTQFEQASNEINTHKKALDEALARISQTKTDFIVEIQTNLSQVLLDIERLKEQISVSVDKVLRTEIASPVDGLVKKLYFNTVGGIVGSGQIVAEIIPTNDNLIIDAQILPHDRGRIWVGQKANIKITAYDTTIHGLIQGQITEISADTFTESNGMSFYTAKVTANKPDFGINRPIFPAMPPAATLAMVSLALHLPPPL</sequence>
<evidence type="ECO:0000256" key="2">
    <source>
        <dbReference type="ARBA" id="ARBA00009477"/>
    </source>
</evidence>
<dbReference type="PROSITE" id="PS50893">
    <property type="entry name" value="ABC_TRANSPORTER_2"/>
    <property type="match status" value="1"/>
</dbReference>
<dbReference type="Pfam" id="PF25994">
    <property type="entry name" value="HH_AprE"/>
    <property type="match status" value="1"/>
</dbReference>
<dbReference type="Pfam" id="PF00005">
    <property type="entry name" value="ABC_tran"/>
    <property type="match status" value="1"/>
</dbReference>
<reference evidence="11" key="1">
    <citation type="journal article" date="2024" name="Gigascience">
        <title>Chromosome-level genome of the poultry shaft louse Menopon gallinae provides insight into the host-switching and adaptive evolution of parasitic lice.</title>
        <authorList>
            <person name="Xu Y."/>
            <person name="Ma L."/>
            <person name="Liu S."/>
            <person name="Liang Y."/>
            <person name="Liu Q."/>
            <person name="He Z."/>
            <person name="Tian L."/>
            <person name="Duan Y."/>
            <person name="Cai W."/>
            <person name="Li H."/>
            <person name="Song F."/>
        </authorList>
    </citation>
    <scope>NUCLEOTIDE SEQUENCE</scope>
    <source>
        <strain evidence="11">Cailab_2023a</strain>
    </source>
</reference>
<proteinExistence type="inferred from homology"/>
<evidence type="ECO:0000256" key="4">
    <source>
        <dbReference type="ARBA" id="ARBA00022475"/>
    </source>
</evidence>